<feature type="transmembrane region" description="Helical" evidence="8">
    <location>
        <begin position="419"/>
        <end position="437"/>
    </location>
</feature>
<geneLocation type="mitochondrion" evidence="11"/>
<evidence type="ECO:0000256" key="4">
    <source>
        <dbReference type="ARBA" id="ARBA00022692"/>
    </source>
</evidence>
<comment type="function">
    <text evidence="8">Core subunit of the mitochondrial membrane respiratory chain NADH dehydrogenase (Complex I) which catalyzes electron transfer from NADH through the respiratory chain, using ubiquinone as an electron acceptor. Essential for the catalytic activity and assembly of complex I.</text>
</comment>
<feature type="transmembrane region" description="Helical" evidence="8">
    <location>
        <begin position="386"/>
        <end position="407"/>
    </location>
</feature>
<reference evidence="11" key="1">
    <citation type="submission" date="2015-03" db="EMBL/GenBank/DDBJ databases">
        <title>Mitochondrial variation in chaetognaths.</title>
        <authorList>
            <person name="Marletaz F."/>
            <person name="Le Parco Y."/>
            <person name="Liu S."/>
            <person name="Peijnenburg K."/>
        </authorList>
    </citation>
    <scope>NUCLEOTIDE SEQUENCE</scope>
    <source>
        <strain evidence="11">SOR-9</strain>
    </source>
</reference>
<keyword evidence="6 8" id="KW-0472">Membrane</keyword>
<feature type="domain" description="NADH:quinone oxidoreductase/Mrp antiporter transmembrane" evidence="9">
    <location>
        <begin position="97"/>
        <end position="352"/>
    </location>
</feature>
<accession>A0A141CKF6</accession>
<keyword evidence="5 8" id="KW-1133">Transmembrane helix</keyword>
<dbReference type="PRINTS" id="PR01434">
    <property type="entry name" value="NADHDHGNASE5"/>
</dbReference>
<keyword evidence="8 11" id="KW-0496">Mitochondrion</keyword>
<feature type="transmembrane region" description="Helical" evidence="8">
    <location>
        <begin position="180"/>
        <end position="202"/>
    </location>
</feature>
<feature type="transmembrane region" description="Helical" evidence="8">
    <location>
        <begin position="135"/>
        <end position="160"/>
    </location>
</feature>
<evidence type="ECO:0000259" key="9">
    <source>
        <dbReference type="Pfam" id="PF00361"/>
    </source>
</evidence>
<evidence type="ECO:0000256" key="6">
    <source>
        <dbReference type="ARBA" id="ARBA00023136"/>
    </source>
</evidence>
<feature type="transmembrane region" description="Helical" evidence="8">
    <location>
        <begin position="236"/>
        <end position="254"/>
    </location>
</feature>
<dbReference type="GO" id="GO:0008137">
    <property type="term" value="F:NADH dehydrogenase (ubiquinone) activity"/>
    <property type="evidence" value="ECO:0007669"/>
    <property type="project" value="UniProtKB-EC"/>
</dbReference>
<feature type="transmembrane region" description="Helical" evidence="8">
    <location>
        <begin position="336"/>
        <end position="366"/>
    </location>
</feature>
<dbReference type="GO" id="GO:0015990">
    <property type="term" value="P:electron transport coupled proton transport"/>
    <property type="evidence" value="ECO:0007669"/>
    <property type="project" value="TreeGrafter"/>
</dbReference>
<comment type="catalytic activity">
    <reaction evidence="7 8">
        <text>a ubiquinone + NADH + 5 H(+)(in) = a ubiquinol + NAD(+) + 4 H(+)(out)</text>
        <dbReference type="Rhea" id="RHEA:29091"/>
        <dbReference type="Rhea" id="RHEA-COMP:9565"/>
        <dbReference type="Rhea" id="RHEA-COMP:9566"/>
        <dbReference type="ChEBI" id="CHEBI:15378"/>
        <dbReference type="ChEBI" id="CHEBI:16389"/>
        <dbReference type="ChEBI" id="CHEBI:17976"/>
        <dbReference type="ChEBI" id="CHEBI:57540"/>
        <dbReference type="ChEBI" id="CHEBI:57945"/>
        <dbReference type="EC" id="7.1.1.2"/>
    </reaction>
</comment>
<name>A0A141CKF6_9BILA</name>
<evidence type="ECO:0000259" key="10">
    <source>
        <dbReference type="Pfam" id="PF00662"/>
    </source>
</evidence>
<dbReference type="InterPro" id="IPR001750">
    <property type="entry name" value="ND/Mrp_TM"/>
</dbReference>
<proteinExistence type="inferred from homology"/>
<keyword evidence="8" id="KW-0830">Ubiquinone</keyword>
<dbReference type="AlphaFoldDB" id="A0A141CKF6"/>
<keyword evidence="8" id="KW-0813">Transport</keyword>
<sequence>MVLIFTPMSALLILFLTYGYSGVLSVNVSVLGDISIIMDFYSTLFSIILMVISSSVLLWSYSYMESDKNFRRFLTLVFMFLVSMLILIYFPSIVFSIIGWGGLGLSSFFLVTYYSNRKSLSSGMLTGLSNRVGDIFFLLLIPFLDSMNMSIMVMVIFMILCMTKSAQFPFSAWLPAAMAAPTPVSALVHSSTLVTAGVYLLLRFNFYMFYPLLVIGTLTMLIAGYCACAETDVKKIIALSTLSQLGVMFVALGIGQKMLCYFHLLTHAIFKALLFISVGMIIHCTFGSQESRAMNELSNCVWPKCFLVMGSAALSGFPFLAGFYSKDMILENFFRGLPFLFYFFFLVGIGLTVVYSTKLVFILLTSNLSSEAISNISSYTTWVEKIPSITLGTMMVTGGFFLSAKFLVGNQILYSVDMILPLIVTSIGIMLGTHLSYYKSNTTAHSIIHLSPLFQLTSKCTEKFEYPLKFIDQGLLELIGPSGINYFGNYMTSYWYLTFPMLFFSGFLLLML</sequence>
<dbReference type="InterPro" id="IPR003945">
    <property type="entry name" value="NU5C-like"/>
</dbReference>
<evidence type="ECO:0000256" key="8">
    <source>
        <dbReference type="RuleBase" id="RU003404"/>
    </source>
</evidence>
<organism evidence="11">
    <name type="scientific">Spadella cephaloptera</name>
    <dbReference type="NCBI Taxonomy" id="52888"/>
    <lineage>
        <taxon>Eukaryota</taxon>
        <taxon>Metazoa</taxon>
        <taxon>Spiralia</taxon>
        <taxon>Gnathifera</taxon>
        <taxon>Chaetognatha</taxon>
        <taxon>Sagittoidea</taxon>
        <taxon>Phragmophora</taxon>
        <taxon>Spadellidae</taxon>
        <taxon>Spadella</taxon>
    </lineage>
</organism>
<evidence type="ECO:0000256" key="2">
    <source>
        <dbReference type="ARBA" id="ARBA00012944"/>
    </source>
</evidence>
<dbReference type="PANTHER" id="PTHR42829:SF2">
    <property type="entry name" value="NADH-UBIQUINONE OXIDOREDUCTASE CHAIN 5"/>
    <property type="match status" value="1"/>
</dbReference>
<dbReference type="GO" id="GO:0016020">
    <property type="term" value="C:membrane"/>
    <property type="evidence" value="ECO:0007669"/>
    <property type="project" value="UniProtKB-SubCell"/>
</dbReference>
<evidence type="ECO:0000256" key="7">
    <source>
        <dbReference type="ARBA" id="ARBA00049551"/>
    </source>
</evidence>
<dbReference type="EC" id="7.1.1.2" evidence="2 8"/>
<feature type="transmembrane region" description="Helical" evidence="8">
    <location>
        <begin position="261"/>
        <end position="281"/>
    </location>
</feature>
<dbReference type="GO" id="GO:0003954">
    <property type="term" value="F:NADH dehydrogenase activity"/>
    <property type="evidence" value="ECO:0007669"/>
    <property type="project" value="TreeGrafter"/>
</dbReference>
<evidence type="ECO:0000256" key="1">
    <source>
        <dbReference type="ARBA" id="ARBA00004141"/>
    </source>
</evidence>
<evidence type="ECO:0000256" key="3">
    <source>
        <dbReference type="ARBA" id="ARBA00021096"/>
    </source>
</evidence>
<dbReference type="InterPro" id="IPR001516">
    <property type="entry name" value="Proton_antipo_N"/>
</dbReference>
<keyword evidence="4 8" id="KW-0812">Transmembrane</keyword>
<feature type="domain" description="NADH-Ubiquinone oxidoreductase (complex I) chain 5 N-terminal" evidence="10">
    <location>
        <begin position="33"/>
        <end position="73"/>
    </location>
</feature>
<feature type="transmembrane region" description="Helical" evidence="8">
    <location>
        <begin position="73"/>
        <end position="91"/>
    </location>
</feature>
<dbReference type="Pfam" id="PF00662">
    <property type="entry name" value="Proton_antipo_N"/>
    <property type="match status" value="1"/>
</dbReference>
<protein>
    <recommendedName>
        <fullName evidence="3 8">NADH-ubiquinone oxidoreductase chain 5</fullName>
        <ecNumber evidence="2 8">7.1.1.2</ecNumber>
    </recommendedName>
</protein>
<evidence type="ECO:0000256" key="5">
    <source>
        <dbReference type="ARBA" id="ARBA00022989"/>
    </source>
</evidence>
<evidence type="ECO:0000313" key="11">
    <source>
        <dbReference type="EMBL" id="AKS04002.1"/>
    </source>
</evidence>
<dbReference type="Pfam" id="PF00361">
    <property type="entry name" value="Proton_antipo_M"/>
    <property type="match status" value="1"/>
</dbReference>
<comment type="similarity">
    <text evidence="8">Belongs to the complex I subunit 5 family.</text>
</comment>
<keyword evidence="8" id="KW-0520">NAD</keyword>
<comment type="subcellular location">
    <subcellularLocation>
        <location evidence="1">Membrane</location>
        <topology evidence="1">Multi-pass membrane protein</topology>
    </subcellularLocation>
</comment>
<dbReference type="PANTHER" id="PTHR42829">
    <property type="entry name" value="NADH-UBIQUINONE OXIDOREDUCTASE CHAIN 5"/>
    <property type="match status" value="1"/>
</dbReference>
<dbReference type="EMBL" id="KP899751">
    <property type="protein sequence ID" value="AKS04002.1"/>
    <property type="molecule type" value="Genomic_DNA"/>
</dbReference>
<gene>
    <name evidence="11" type="primary">NADH5</name>
</gene>
<feature type="transmembrane region" description="Helical" evidence="8">
    <location>
        <begin position="43"/>
        <end position="61"/>
    </location>
</feature>
<feature type="transmembrane region" description="Helical" evidence="8">
    <location>
        <begin position="209"/>
        <end position="230"/>
    </location>
</feature>
<feature type="transmembrane region" description="Helical" evidence="8">
    <location>
        <begin position="301"/>
        <end position="324"/>
    </location>
</feature>
<dbReference type="GO" id="GO:0042773">
    <property type="term" value="P:ATP synthesis coupled electron transport"/>
    <property type="evidence" value="ECO:0007669"/>
    <property type="project" value="InterPro"/>
</dbReference>
<feature type="transmembrane region" description="Helical" evidence="8">
    <location>
        <begin position="493"/>
        <end position="511"/>
    </location>
</feature>